<dbReference type="EMBL" id="QLQD01000032">
    <property type="protein sequence ID" value="RLU57894.1"/>
    <property type="molecule type" value="Genomic_DNA"/>
</dbReference>
<dbReference type="RefSeq" id="WP_003101099.1">
    <property type="nucleotide sequence ID" value="NZ_CP010783.1"/>
</dbReference>
<dbReference type="PROSITE" id="PS01005">
    <property type="entry name" value="FORMATE_NITRITE_TP_1"/>
    <property type="match status" value="1"/>
</dbReference>
<dbReference type="Proteomes" id="UP000025245">
    <property type="component" value="Chromosome"/>
</dbReference>
<reference evidence="8 10" key="1">
    <citation type="journal article" date="2014" name="Genome Announc.">
        <title>Complete Genome Sequence of a Virulent Strain, Streptococcus iniae ISET0901, Isolated from Diseased Tilapia.</title>
        <authorList>
            <person name="Pridgeon J.W."/>
            <person name="Zhang D."/>
            <person name="Zhang L."/>
        </authorList>
    </citation>
    <scope>NUCLEOTIDE SEQUENCE [LARGE SCALE GENOMIC DNA]</scope>
    <source>
        <strain evidence="8 10">ISET0901</strain>
    </source>
</reference>
<keyword evidence="4 7" id="KW-1133">Transmembrane helix</keyword>
<evidence type="ECO:0000313" key="9">
    <source>
        <dbReference type="EMBL" id="RLU57894.1"/>
    </source>
</evidence>
<dbReference type="InterPro" id="IPR023271">
    <property type="entry name" value="Aquaporin-like"/>
</dbReference>
<evidence type="ECO:0000256" key="5">
    <source>
        <dbReference type="ARBA" id="ARBA00023136"/>
    </source>
</evidence>
<accession>A0A3L8GN50</accession>
<evidence type="ECO:0000256" key="7">
    <source>
        <dbReference type="SAM" id="Phobius"/>
    </source>
</evidence>
<protein>
    <submittedName>
        <fullName evidence="9">Formate-nitrite transporter</fullName>
    </submittedName>
</protein>
<feature type="transmembrane region" description="Helical" evidence="7">
    <location>
        <begin position="23"/>
        <end position="44"/>
    </location>
</feature>
<dbReference type="KEGG" id="siq:DQ08_02900"/>
<evidence type="ECO:0000256" key="6">
    <source>
        <dbReference type="ARBA" id="ARBA00049660"/>
    </source>
</evidence>
<dbReference type="KEGG" id="siz:SI82_03120"/>
<evidence type="ECO:0000313" key="8">
    <source>
        <dbReference type="EMBL" id="AHY15428.1"/>
    </source>
</evidence>
<dbReference type="STRING" id="1346.BMF34_03015"/>
<evidence type="ECO:0000313" key="10">
    <source>
        <dbReference type="Proteomes" id="UP000025245"/>
    </source>
</evidence>
<evidence type="ECO:0000256" key="3">
    <source>
        <dbReference type="ARBA" id="ARBA00022692"/>
    </source>
</evidence>
<feature type="transmembrane region" description="Helical" evidence="7">
    <location>
        <begin position="185"/>
        <end position="209"/>
    </location>
</feature>
<dbReference type="GeneID" id="35765347"/>
<dbReference type="OrthoDB" id="9786493at2"/>
<dbReference type="SMR" id="A0A3L8GN50"/>
<keyword evidence="10" id="KW-1185">Reference proteome</keyword>
<evidence type="ECO:0000256" key="4">
    <source>
        <dbReference type="ARBA" id="ARBA00022989"/>
    </source>
</evidence>
<dbReference type="Proteomes" id="UP000269148">
    <property type="component" value="Unassembled WGS sequence"/>
</dbReference>
<comment type="subcellular location">
    <subcellularLocation>
        <location evidence="1">Membrane</location>
        <topology evidence="1">Multi-pass membrane protein</topology>
    </subcellularLocation>
</comment>
<dbReference type="AlphaFoldDB" id="A0A3L8GN50"/>
<dbReference type="InterPro" id="IPR024002">
    <property type="entry name" value="For/NO2_transpt_CS"/>
</dbReference>
<reference evidence="9 11" key="2">
    <citation type="submission" date="2018-06" db="EMBL/GenBank/DDBJ databases">
        <title>Mutators as drivers of adaptation in pathogenic bacteria and a risk factor for host jumps and vaccine escape.</title>
        <authorList>
            <person name="Barnes A.C."/>
            <person name="Silayeva O."/>
        </authorList>
    </citation>
    <scope>NUCLEOTIDE SEQUENCE [LARGE SCALE GENOMIC DNA]</scope>
    <source>
        <strain evidence="9 11">QMA0445</strain>
    </source>
</reference>
<gene>
    <name evidence="9" type="ORF">DIY07_03180</name>
    <name evidence="8" type="ORF">DQ08_02900</name>
</gene>
<name>A0A3L8GN50_STRIN</name>
<dbReference type="PANTHER" id="PTHR30520">
    <property type="entry name" value="FORMATE TRANSPORTER-RELATED"/>
    <property type="match status" value="1"/>
</dbReference>
<dbReference type="FunFam" id="1.20.1080.10:FF:000011">
    <property type="entry name" value="Formate family transporter"/>
    <property type="match status" value="1"/>
</dbReference>
<dbReference type="EMBL" id="CP007586">
    <property type="protein sequence ID" value="AHY15428.1"/>
    <property type="molecule type" value="Genomic_DNA"/>
</dbReference>
<dbReference type="Gene3D" id="1.20.1080.10">
    <property type="entry name" value="Glycerol uptake facilitator protein"/>
    <property type="match status" value="1"/>
</dbReference>
<keyword evidence="2" id="KW-0813">Transport</keyword>
<feature type="transmembrane region" description="Helical" evidence="7">
    <location>
        <begin position="64"/>
        <end position="95"/>
    </location>
</feature>
<feature type="transmembrane region" description="Helical" evidence="7">
    <location>
        <begin position="149"/>
        <end position="173"/>
    </location>
</feature>
<dbReference type="GO" id="GO:0005886">
    <property type="term" value="C:plasma membrane"/>
    <property type="evidence" value="ECO:0007669"/>
    <property type="project" value="TreeGrafter"/>
</dbReference>
<keyword evidence="3 7" id="KW-0812">Transmembrane</keyword>
<dbReference type="InterPro" id="IPR000292">
    <property type="entry name" value="For/NO2_transpt"/>
</dbReference>
<evidence type="ECO:0000313" key="11">
    <source>
        <dbReference type="Proteomes" id="UP000269148"/>
    </source>
</evidence>
<feature type="transmembrane region" description="Helical" evidence="7">
    <location>
        <begin position="229"/>
        <end position="247"/>
    </location>
</feature>
<evidence type="ECO:0000256" key="1">
    <source>
        <dbReference type="ARBA" id="ARBA00004141"/>
    </source>
</evidence>
<organism evidence="9 11">
    <name type="scientific">Streptococcus iniae</name>
    <name type="common">Streptococcus shiloi</name>
    <dbReference type="NCBI Taxonomy" id="1346"/>
    <lineage>
        <taxon>Bacteria</taxon>
        <taxon>Bacillati</taxon>
        <taxon>Bacillota</taxon>
        <taxon>Bacilli</taxon>
        <taxon>Lactobacillales</taxon>
        <taxon>Streptococcaceae</taxon>
        <taxon>Streptococcus</taxon>
    </lineage>
</organism>
<keyword evidence="5 7" id="KW-0472">Membrane</keyword>
<proteinExistence type="inferred from homology"/>
<evidence type="ECO:0000256" key="2">
    <source>
        <dbReference type="ARBA" id="ARBA00022448"/>
    </source>
</evidence>
<dbReference type="GO" id="GO:0015499">
    <property type="term" value="F:formate transmembrane transporter activity"/>
    <property type="evidence" value="ECO:0007669"/>
    <property type="project" value="TreeGrafter"/>
</dbReference>
<dbReference type="Pfam" id="PF01226">
    <property type="entry name" value="Form_Nir_trans"/>
    <property type="match status" value="1"/>
</dbReference>
<dbReference type="KEGG" id="sio:DW64_02890"/>
<dbReference type="PANTHER" id="PTHR30520:SF6">
    <property type="entry name" value="FORMATE_NITRATE FAMILY TRANSPORTER (EUROFUNG)"/>
    <property type="match status" value="1"/>
</dbReference>
<sequence>MKSPENILETTIAIGHHKIEKSFLAKAILGFIGGAMISLGYLLYVRIAASALESFGAFSSILGAAAFPIGLIIILMAGGELITGNMMAVSASFFAKKVTLSDLVKNWLVVTLFNVIGAIFVAFVFGHFLGLTSAGIFKQEVIEVAHAKIAASPMQAFVSGIGCNWFVGLALWLNYGAGDASGKILGIWFPVMTFVALGFQHSVANAFIIPAAIFESAATWMQFLSNFTFVYLGNIVGGAIFVSLFYYKAFHHPKEGH</sequence>
<comment type="similarity">
    <text evidence="6">Belongs to the FNT transporter (TC 1.A.16) family.</text>
</comment>
<feature type="transmembrane region" description="Helical" evidence="7">
    <location>
        <begin position="107"/>
        <end position="129"/>
    </location>
</feature>